<keyword evidence="2" id="KW-0808">Transferase</keyword>
<dbReference type="CDD" id="cd00761">
    <property type="entry name" value="Glyco_tranf_GTA_type"/>
    <property type="match status" value="1"/>
</dbReference>
<dbReference type="InterPro" id="IPR001173">
    <property type="entry name" value="Glyco_trans_2-like"/>
</dbReference>
<organism evidence="2 3">
    <name type="scientific">Methylobacterium mesophilicum SR1.6/6</name>
    <dbReference type="NCBI Taxonomy" id="908290"/>
    <lineage>
        <taxon>Bacteria</taxon>
        <taxon>Pseudomonadati</taxon>
        <taxon>Pseudomonadota</taxon>
        <taxon>Alphaproteobacteria</taxon>
        <taxon>Hyphomicrobiales</taxon>
        <taxon>Methylobacteriaceae</taxon>
        <taxon>Methylobacterium</taxon>
    </lineage>
</organism>
<dbReference type="PANTHER" id="PTHR22916:SF3">
    <property type="entry name" value="UDP-GLCNAC:BETAGAL BETA-1,3-N-ACETYLGLUCOSAMINYLTRANSFERASE-LIKE PROTEIN 1"/>
    <property type="match status" value="1"/>
</dbReference>
<name>A0A6B9FPW6_9HYPH</name>
<dbReference type="KEGG" id="mmes:MMSR116_24395"/>
<dbReference type="RefSeq" id="WP_083920165.1">
    <property type="nucleotide sequence ID" value="NZ_CP043538.1"/>
</dbReference>
<dbReference type="Proteomes" id="UP000012488">
    <property type="component" value="Chromosome"/>
</dbReference>
<dbReference type="Gene3D" id="3.90.550.10">
    <property type="entry name" value="Spore Coat Polysaccharide Biosynthesis Protein SpsA, Chain A"/>
    <property type="match status" value="1"/>
</dbReference>
<protein>
    <submittedName>
        <fullName evidence="2">Glycosyltransferase family 2 protein</fullName>
    </submittedName>
</protein>
<dbReference type="GO" id="GO:0016758">
    <property type="term" value="F:hexosyltransferase activity"/>
    <property type="evidence" value="ECO:0007669"/>
    <property type="project" value="UniProtKB-ARBA"/>
</dbReference>
<evidence type="ECO:0000313" key="3">
    <source>
        <dbReference type="Proteomes" id="UP000012488"/>
    </source>
</evidence>
<dbReference type="Pfam" id="PF00535">
    <property type="entry name" value="Glycos_transf_2"/>
    <property type="match status" value="1"/>
</dbReference>
<proteinExistence type="predicted"/>
<feature type="domain" description="Glycosyltransferase 2-like" evidence="1">
    <location>
        <begin position="8"/>
        <end position="130"/>
    </location>
</feature>
<dbReference type="SUPFAM" id="SSF53448">
    <property type="entry name" value="Nucleotide-diphospho-sugar transferases"/>
    <property type="match status" value="1"/>
</dbReference>
<sequence>MDTQPKISIIITCFNYGKYVATAINSALAQNGVSFEIIVVDDGSIDNSWEVISSYGNKLNSFRTENRGSIPACLYGVSKSSGEFLMFLDADDVLYPHAVSSISQYLTDEVSKVQFALDPIGPDGKIIGLSFPSLNDSEGSDQFRRDIQRRGYYVIPPTSGNIWRRSLYEGLGDISYDFGIDGVAYLLAPYRGQVISINTALGQYRLHGTNLSGAGSVNAQRLRRDAHVFEKRLRHLASLLNHHNLDGSETEIHSRYLYTLQREFMADVLDQKSISFSQVTGILKRAKQEVSPIQFIPILLFITSLWTLPNKMARSIINARINPMAYPYLRSIIRRAKRIIS</sequence>
<dbReference type="InterPro" id="IPR029044">
    <property type="entry name" value="Nucleotide-diphossugar_trans"/>
</dbReference>
<dbReference type="EMBL" id="CP043538">
    <property type="protein sequence ID" value="QGY04693.1"/>
    <property type="molecule type" value="Genomic_DNA"/>
</dbReference>
<dbReference type="PANTHER" id="PTHR22916">
    <property type="entry name" value="GLYCOSYLTRANSFERASE"/>
    <property type="match status" value="1"/>
</dbReference>
<accession>A0A6B9FPW6</accession>
<reference evidence="2 3" key="1">
    <citation type="journal article" date="2012" name="Genet. Mol. Biol.">
        <title>Analysis of 16S rRNA and mxaF genes revealing insights into Methylobacterium niche-specific plant association.</title>
        <authorList>
            <person name="Dourado M.N."/>
            <person name="Andreote F.D."/>
            <person name="Dini-Andreote F."/>
            <person name="Conti R."/>
            <person name="Araujo J.M."/>
            <person name="Araujo W.L."/>
        </authorList>
    </citation>
    <scope>NUCLEOTIDE SEQUENCE [LARGE SCALE GENOMIC DNA]</scope>
    <source>
        <strain evidence="2 3">SR1.6/6</strain>
    </source>
</reference>
<evidence type="ECO:0000259" key="1">
    <source>
        <dbReference type="Pfam" id="PF00535"/>
    </source>
</evidence>
<dbReference type="AlphaFoldDB" id="A0A6B9FPW6"/>
<evidence type="ECO:0000313" key="2">
    <source>
        <dbReference type="EMBL" id="QGY04693.1"/>
    </source>
</evidence>
<reference evidence="2 3" key="2">
    <citation type="journal article" date="2013" name="Genome Announc.">
        <title>Draft Genome Sequence of Methylobacterium mesophilicum Strain SR1.6/6, Isolated from Citrus sinensis.</title>
        <authorList>
            <person name="Marinho Almeida D."/>
            <person name="Dini-Andreote F."/>
            <person name="Camargo Neves A.A."/>
            <person name="Juca Ramos R.T."/>
            <person name="Andreote F.D."/>
            <person name="Carneiro A.R."/>
            <person name="Oliveira de Souza Lima A."/>
            <person name="Caracciolo Gomes de Sa P.H."/>
            <person name="Ribeiro Barbosa M.S."/>
            <person name="Araujo W.L."/>
            <person name="Silva A."/>
        </authorList>
    </citation>
    <scope>NUCLEOTIDE SEQUENCE [LARGE SCALE GENOMIC DNA]</scope>
    <source>
        <strain evidence="2 3">SR1.6/6</strain>
    </source>
</reference>
<gene>
    <name evidence="2" type="ORF">MMSR116_24395</name>
</gene>
<dbReference type="OrthoDB" id="174925at2"/>